<proteinExistence type="predicted"/>
<keyword evidence="2" id="KW-1185">Reference proteome</keyword>
<dbReference type="EMBL" id="LXQA010862177">
    <property type="protein sequence ID" value="MCI74502.1"/>
    <property type="molecule type" value="Genomic_DNA"/>
</dbReference>
<evidence type="ECO:0000313" key="1">
    <source>
        <dbReference type="EMBL" id="MCI74502.1"/>
    </source>
</evidence>
<name>A0A392UM19_9FABA</name>
<comment type="caution">
    <text evidence="1">The sequence shown here is derived from an EMBL/GenBank/DDBJ whole genome shotgun (WGS) entry which is preliminary data.</text>
</comment>
<accession>A0A392UM19</accession>
<feature type="non-terminal residue" evidence="1">
    <location>
        <position position="65"/>
    </location>
</feature>
<dbReference type="AlphaFoldDB" id="A0A392UM19"/>
<evidence type="ECO:0000313" key="2">
    <source>
        <dbReference type="Proteomes" id="UP000265520"/>
    </source>
</evidence>
<reference evidence="1 2" key="1">
    <citation type="journal article" date="2018" name="Front. Plant Sci.">
        <title>Red Clover (Trifolium pratense) and Zigzag Clover (T. medium) - A Picture of Genomic Similarities and Differences.</title>
        <authorList>
            <person name="Dluhosova J."/>
            <person name="Istvanek J."/>
            <person name="Nedelnik J."/>
            <person name="Repkova J."/>
        </authorList>
    </citation>
    <scope>NUCLEOTIDE SEQUENCE [LARGE SCALE GENOMIC DNA]</scope>
    <source>
        <strain evidence="2">cv. 10/8</strain>
        <tissue evidence="1">Leaf</tissue>
    </source>
</reference>
<organism evidence="1 2">
    <name type="scientific">Trifolium medium</name>
    <dbReference type="NCBI Taxonomy" id="97028"/>
    <lineage>
        <taxon>Eukaryota</taxon>
        <taxon>Viridiplantae</taxon>
        <taxon>Streptophyta</taxon>
        <taxon>Embryophyta</taxon>
        <taxon>Tracheophyta</taxon>
        <taxon>Spermatophyta</taxon>
        <taxon>Magnoliopsida</taxon>
        <taxon>eudicotyledons</taxon>
        <taxon>Gunneridae</taxon>
        <taxon>Pentapetalae</taxon>
        <taxon>rosids</taxon>
        <taxon>fabids</taxon>
        <taxon>Fabales</taxon>
        <taxon>Fabaceae</taxon>
        <taxon>Papilionoideae</taxon>
        <taxon>50 kb inversion clade</taxon>
        <taxon>NPAAA clade</taxon>
        <taxon>Hologalegina</taxon>
        <taxon>IRL clade</taxon>
        <taxon>Trifolieae</taxon>
        <taxon>Trifolium</taxon>
    </lineage>
</organism>
<sequence>MDLSILESVGICLLIEQKIGFGAATRAGHSPHDAGRNTLAGLVLLHLGPARGAARPALGAACCYK</sequence>
<protein>
    <submittedName>
        <fullName evidence="1">Uncharacterized protein</fullName>
    </submittedName>
</protein>
<dbReference type="Proteomes" id="UP000265520">
    <property type="component" value="Unassembled WGS sequence"/>
</dbReference>